<dbReference type="SUPFAM" id="SSF75169">
    <property type="entry name" value="DsrEFH-like"/>
    <property type="match status" value="1"/>
</dbReference>
<dbReference type="InterPro" id="IPR027396">
    <property type="entry name" value="DsrEFH-like"/>
</dbReference>
<dbReference type="EMBL" id="JACVXD010000001">
    <property type="protein sequence ID" value="MBD0822519.1"/>
    <property type="molecule type" value="Genomic_DNA"/>
</dbReference>
<keyword evidence="2" id="KW-1185">Reference proteome</keyword>
<evidence type="ECO:0000313" key="2">
    <source>
        <dbReference type="Proteomes" id="UP000621516"/>
    </source>
</evidence>
<sequence>MKTPIHYITILGLVLLSTITLHAQHVNPEKHNYFILSKNIQQLKPITITAHALAEEDPKNHGELHVVFCGKTVRDIPGSAFFNQLLEDSKSAPIKIFVCGLSLKKFNVTPDNLPENIKVIDNGILYALQMKKQGFITLTI</sequence>
<gene>
    <name evidence="1" type="ORF">ICJ85_00655</name>
</gene>
<comment type="caution">
    <text evidence="1">The sequence shown here is derived from an EMBL/GenBank/DDBJ whole genome shotgun (WGS) entry which is preliminary data.</text>
</comment>
<proteinExistence type="predicted"/>
<dbReference type="AlphaFoldDB" id="A0A8J6PZT5"/>
<dbReference type="RefSeq" id="WP_188221840.1">
    <property type="nucleotide sequence ID" value="NZ_JACVXD010000001.1"/>
</dbReference>
<organism evidence="1 2">
    <name type="scientific">Aestuariibaculum marinum</name>
    <dbReference type="NCBI Taxonomy" id="2683592"/>
    <lineage>
        <taxon>Bacteria</taxon>
        <taxon>Pseudomonadati</taxon>
        <taxon>Bacteroidota</taxon>
        <taxon>Flavobacteriia</taxon>
        <taxon>Flavobacteriales</taxon>
        <taxon>Flavobacteriaceae</taxon>
    </lineage>
</organism>
<accession>A0A8J6PZT5</accession>
<protein>
    <submittedName>
        <fullName evidence="1">Sulfur reduction protein DsrE</fullName>
    </submittedName>
</protein>
<dbReference type="Proteomes" id="UP000621516">
    <property type="component" value="Unassembled WGS sequence"/>
</dbReference>
<evidence type="ECO:0000313" key="1">
    <source>
        <dbReference type="EMBL" id="MBD0822519.1"/>
    </source>
</evidence>
<dbReference type="Gene3D" id="3.40.1260.10">
    <property type="entry name" value="DsrEFH-like"/>
    <property type="match status" value="1"/>
</dbReference>
<reference evidence="1 2" key="1">
    <citation type="journal article" date="2018" name="J. Microbiol.">
        <title>Aestuariibaculum marinum sp. nov., a marine bacterium isolated from seawater in South Korea.</title>
        <authorList>
            <person name="Choi J."/>
            <person name="Lee D."/>
            <person name="Jang J.H."/>
            <person name="Cha S."/>
            <person name="Seo T."/>
        </authorList>
    </citation>
    <scope>NUCLEOTIDE SEQUENCE [LARGE SCALE GENOMIC DNA]</scope>
    <source>
        <strain evidence="1 2">IP7</strain>
    </source>
</reference>
<name>A0A8J6PZT5_9FLAO</name>